<evidence type="ECO:0000313" key="3">
    <source>
        <dbReference type="EMBL" id="QLH51589.1"/>
    </source>
</evidence>
<feature type="compositionally biased region" description="Basic and acidic residues" evidence="1">
    <location>
        <begin position="583"/>
        <end position="599"/>
    </location>
</feature>
<protein>
    <recommendedName>
        <fullName evidence="5">FecR domain-containing protein</fullName>
    </recommendedName>
</protein>
<feature type="compositionally biased region" description="Basic and acidic residues" evidence="1">
    <location>
        <begin position="625"/>
        <end position="640"/>
    </location>
</feature>
<evidence type="ECO:0008006" key="5">
    <source>
        <dbReference type="Google" id="ProtNLM"/>
    </source>
</evidence>
<feature type="compositionally biased region" description="Basic and acidic residues" evidence="1">
    <location>
        <begin position="453"/>
        <end position="484"/>
    </location>
</feature>
<keyword evidence="2" id="KW-0732">Signal</keyword>
<dbReference type="Proteomes" id="UP000509684">
    <property type="component" value="Chromosome"/>
</dbReference>
<feature type="compositionally biased region" description="Pro residues" evidence="1">
    <location>
        <begin position="694"/>
        <end position="723"/>
    </location>
</feature>
<dbReference type="InterPro" id="IPR046535">
    <property type="entry name" value="DUF6600"/>
</dbReference>
<feature type="compositionally biased region" description="Basic and acidic residues" evidence="1">
    <location>
        <begin position="392"/>
        <end position="414"/>
    </location>
</feature>
<dbReference type="AlphaFoldDB" id="A0A7D5NG97"/>
<feature type="signal peptide" evidence="2">
    <location>
        <begin position="1"/>
        <end position="22"/>
    </location>
</feature>
<feature type="compositionally biased region" description="Basic and acidic residues" evidence="1">
    <location>
        <begin position="648"/>
        <end position="686"/>
    </location>
</feature>
<feature type="compositionally biased region" description="Low complexity" evidence="1">
    <location>
        <begin position="601"/>
        <end position="615"/>
    </location>
</feature>
<feature type="compositionally biased region" description="Basic and acidic residues" evidence="1">
    <location>
        <begin position="497"/>
        <end position="576"/>
    </location>
</feature>
<feature type="compositionally biased region" description="Basic and acidic residues" evidence="1">
    <location>
        <begin position="738"/>
        <end position="750"/>
    </location>
</feature>
<dbReference type="EMBL" id="CP058708">
    <property type="protein sequence ID" value="QLH51589.1"/>
    <property type="molecule type" value="Genomic_DNA"/>
</dbReference>
<name>A0A7D5NG97_9PROT</name>
<reference evidence="3 4" key="1">
    <citation type="journal article" date="2019" name="Microbiome">
        <title>Annotated bacterial chromosomes from frame-shift-corrected long-read metagenomic data.</title>
        <authorList>
            <person name="Arumugam K."/>
            <person name="Bagci C."/>
            <person name="Bessarab I."/>
            <person name="Beier S."/>
            <person name="Buchfink B."/>
            <person name="Gorska A."/>
            <person name="Qiu G."/>
            <person name="Huson D.H."/>
            <person name="Williams R.B.H."/>
        </authorList>
    </citation>
    <scope>NUCLEOTIDE SEQUENCE [LARGE SCALE GENOMIC DNA]</scope>
    <source>
        <strain evidence="3">SSA1</strain>
    </source>
</reference>
<proteinExistence type="predicted"/>
<evidence type="ECO:0000256" key="1">
    <source>
        <dbReference type="SAM" id="MobiDB-lite"/>
    </source>
</evidence>
<evidence type="ECO:0000313" key="4">
    <source>
        <dbReference type="Proteomes" id="UP000509684"/>
    </source>
</evidence>
<feature type="region of interest" description="Disordered" evidence="1">
    <location>
        <begin position="387"/>
        <end position="750"/>
    </location>
</feature>
<gene>
    <name evidence="3" type="ORF">HWD57_18595</name>
</gene>
<evidence type="ECO:0000256" key="2">
    <source>
        <dbReference type="SAM" id="SignalP"/>
    </source>
</evidence>
<sequence>MLKSLHCVFIAVLVLVALPALAQSDPPSRVGRVSHLEGEVGFRADRRDEGGPATLNWPVSSGAVLESGRSGRAEVWIGSTAYRLNGDSQVEFPLIDDRRVDARLNGGSLAVSVLDSDQADDAPVATPDGTVRFLTPGRYRINVYANRSELVVQAGRATFDNGQRVIPVAAGQMAVFGSDGGEQLEAARGYDSFDQWVGNRENASLAGPARQHVSPYMTGYQDLNAYGDWRNTGDYGTVWYPRSMAADWAPYRYGRWAWVPPWGWTWIDQAPWGFAPFHYGRWAMIGGRWGWVPGRLVARPVYAPALVGWVGNPGWSASFSFGSAPAVGWFPLAPREVYVPAYRYSPNYVRQINVSHISDVTVIDRAVRGTPPAYAYRALPQAVTVVPTTQMREGRPITRNEMRQVDRRDLDRAPQSRQAPTAQWLAPTPGATRPREGERGASHPPRNEFSSPRPHDPERGPSRFEARDNDRPGFRQPADNRGRPESTPLRQEMPAMDSRRGQQETARDAMPDSRRDNRRGPDADPRGMRSEALRPESGRDMNRDANRDAANESRRDFFRRHGEDANAPERRRDERGQPSPALQERDQRRDMRDMQRMERSPQQPAPAVAPQAVPQRTPEAMPAPTRREIPPPEMRREERPQPSFQPQEQRREMQREAPREMPREMRREAPPEVRREMPREMPRMERPMQQAAPVAPPPQREMPRPAPEVRMPPPQPAAPPARAEPPRKQPAPQQSGNSEHRKRDDEREPR</sequence>
<organism evidence="3 4">
    <name type="scientific">Candidatus Accumulibacter cognatus</name>
    <dbReference type="NCBI Taxonomy" id="2954383"/>
    <lineage>
        <taxon>Bacteria</taxon>
        <taxon>Pseudomonadati</taxon>
        <taxon>Pseudomonadota</taxon>
        <taxon>Betaproteobacteria</taxon>
        <taxon>Candidatus Accumulibacter</taxon>
    </lineage>
</organism>
<dbReference type="KEGG" id="acog:HWD57_18595"/>
<accession>A0A7D5NG97</accession>
<feature type="chain" id="PRO_5027609681" description="FecR domain-containing protein" evidence="2">
    <location>
        <begin position="23"/>
        <end position="750"/>
    </location>
</feature>
<dbReference type="Pfam" id="PF20245">
    <property type="entry name" value="DUF6600"/>
    <property type="match status" value="1"/>
</dbReference>